<accession>A0A0F3IF64</accession>
<gene>
    <name evidence="1" type="ORF">VZ94_20215</name>
</gene>
<evidence type="ECO:0000313" key="1">
    <source>
        <dbReference type="EMBL" id="KJV05168.1"/>
    </source>
</evidence>
<dbReference type="GO" id="GO:0016788">
    <property type="term" value="F:hydrolase activity, acting on ester bonds"/>
    <property type="evidence" value="ECO:0007669"/>
    <property type="project" value="UniProtKB-ARBA"/>
</dbReference>
<organism evidence="1 2">
    <name type="scientific">Methylocucumis oryzae</name>
    <dbReference type="NCBI Taxonomy" id="1632867"/>
    <lineage>
        <taxon>Bacteria</taxon>
        <taxon>Pseudomonadati</taxon>
        <taxon>Pseudomonadota</taxon>
        <taxon>Gammaproteobacteria</taxon>
        <taxon>Methylococcales</taxon>
        <taxon>Methylococcaceae</taxon>
        <taxon>Methylocucumis</taxon>
    </lineage>
</organism>
<name>A0A0F3IF64_9GAMM</name>
<comment type="caution">
    <text evidence="1">The sequence shown here is derived from an EMBL/GenBank/DDBJ whole genome shotgun (WGS) entry which is preliminary data.</text>
</comment>
<reference evidence="2" key="1">
    <citation type="submission" date="2015-03" db="EMBL/GenBank/DDBJ databases">
        <title>Draft genome sequence of a novel methanotroph (Sn10-6) isolated from flooded ricefield rhizosphere in India.</title>
        <authorList>
            <person name="Pandit P.S."/>
            <person name="Pore S.D."/>
            <person name="Arora P."/>
            <person name="Kapse N.G."/>
            <person name="Dhakephalkar P.K."/>
            <person name="Rahalkar M.C."/>
        </authorList>
    </citation>
    <scope>NUCLEOTIDE SEQUENCE [LARGE SCALE GENOMIC DNA]</scope>
    <source>
        <strain evidence="2">Sn10-6</strain>
    </source>
</reference>
<dbReference type="Gene3D" id="3.40.50.1110">
    <property type="entry name" value="SGNH hydrolase"/>
    <property type="match status" value="1"/>
</dbReference>
<dbReference type="InterPro" id="IPR036514">
    <property type="entry name" value="SGNH_hydro_sf"/>
</dbReference>
<protein>
    <submittedName>
        <fullName evidence="1">Uncharacterized protein</fullName>
    </submittedName>
</protein>
<dbReference type="AlphaFoldDB" id="A0A0F3IF64"/>
<keyword evidence="2" id="KW-1185">Reference proteome</keyword>
<sequence length="234" mass="26389">MPGTDLIDCLRNLFDYDIENFAKAGDTLENMIYGTGITRHFQREVPQIYTILNRIEHVQPKVFLFSGGGNDVAGDEFSSYLNHNLSGLPAFREEFADEMINGVFRRYFEGLIAAVAQRSPNTHIVTHGYGHTLPTGEGVDILFFTFAGPWLRPALVQKAILDETQQRNIVFRIIDLYNGMLANLEATHSNFHHVDLRPILDPHTDWANELHLTNSAYARAAQRIHNTLAPLLAA</sequence>
<dbReference type="Proteomes" id="UP000033684">
    <property type="component" value="Unassembled WGS sequence"/>
</dbReference>
<dbReference type="EMBL" id="LAJX01000285">
    <property type="protein sequence ID" value="KJV05168.1"/>
    <property type="molecule type" value="Genomic_DNA"/>
</dbReference>
<dbReference type="SUPFAM" id="SSF52266">
    <property type="entry name" value="SGNH hydrolase"/>
    <property type="match status" value="1"/>
</dbReference>
<evidence type="ECO:0000313" key="2">
    <source>
        <dbReference type="Proteomes" id="UP000033684"/>
    </source>
</evidence>
<reference evidence="1 2" key="2">
    <citation type="journal article" date="2016" name="Microb. Ecol.">
        <title>Genome Characteristics of a Novel Type I Methanotroph (Sn10-6) Isolated from a Flooded Indian Rice Field.</title>
        <authorList>
            <person name="Rahalkar M.C."/>
            <person name="Pandit P.S."/>
            <person name="Dhakephalkar P.K."/>
            <person name="Pore S."/>
            <person name="Arora P."/>
            <person name="Kapse N."/>
        </authorList>
    </citation>
    <scope>NUCLEOTIDE SEQUENCE [LARGE SCALE GENOMIC DNA]</scope>
    <source>
        <strain evidence="1 2">Sn10-6</strain>
    </source>
</reference>
<proteinExistence type="predicted"/>